<evidence type="ECO:0008006" key="5">
    <source>
        <dbReference type="Google" id="ProtNLM"/>
    </source>
</evidence>
<protein>
    <recommendedName>
        <fullName evidence="5">Secreted protein</fullName>
    </recommendedName>
</protein>
<keyword evidence="4" id="KW-1185">Reference proteome</keyword>
<evidence type="ECO:0000313" key="3">
    <source>
        <dbReference type="EMBL" id="GBP28208.1"/>
    </source>
</evidence>
<evidence type="ECO:0000256" key="2">
    <source>
        <dbReference type="SAM" id="SignalP"/>
    </source>
</evidence>
<evidence type="ECO:0000313" key="4">
    <source>
        <dbReference type="Proteomes" id="UP000299102"/>
    </source>
</evidence>
<sequence length="213" mass="23250">MWAPMMGLCPSRLVASHLRFLAFLSARLFYPLRVNEVLLFSDSLSEPTTVLSEHVAPSSDDELAWRLFLFLFVFIGDVARLEARLETRANNRRRKSAGRILGARRAGMRTHNGMLSYVCAVCRLKRGTEDGVRDDGGGRATPGIGEEHPQGRWSQVRPGLPFPEGEGQRQGSLQITSLTPLVVERGGRGSGLSIGRAGRVAGRSGAAMCTKSE</sequence>
<dbReference type="Proteomes" id="UP000299102">
    <property type="component" value="Unassembled WGS sequence"/>
</dbReference>
<name>A0A4C1UP39_EUMVA</name>
<feature type="region of interest" description="Disordered" evidence="1">
    <location>
        <begin position="130"/>
        <end position="171"/>
    </location>
</feature>
<organism evidence="3 4">
    <name type="scientific">Eumeta variegata</name>
    <name type="common">Bagworm moth</name>
    <name type="synonym">Eumeta japonica</name>
    <dbReference type="NCBI Taxonomy" id="151549"/>
    <lineage>
        <taxon>Eukaryota</taxon>
        <taxon>Metazoa</taxon>
        <taxon>Ecdysozoa</taxon>
        <taxon>Arthropoda</taxon>
        <taxon>Hexapoda</taxon>
        <taxon>Insecta</taxon>
        <taxon>Pterygota</taxon>
        <taxon>Neoptera</taxon>
        <taxon>Endopterygota</taxon>
        <taxon>Lepidoptera</taxon>
        <taxon>Glossata</taxon>
        <taxon>Ditrysia</taxon>
        <taxon>Tineoidea</taxon>
        <taxon>Psychidae</taxon>
        <taxon>Oiketicinae</taxon>
        <taxon>Eumeta</taxon>
    </lineage>
</organism>
<reference evidence="3 4" key="1">
    <citation type="journal article" date="2019" name="Commun. Biol.">
        <title>The bagworm genome reveals a unique fibroin gene that provides high tensile strength.</title>
        <authorList>
            <person name="Kono N."/>
            <person name="Nakamura H."/>
            <person name="Ohtoshi R."/>
            <person name="Tomita M."/>
            <person name="Numata K."/>
            <person name="Arakawa K."/>
        </authorList>
    </citation>
    <scope>NUCLEOTIDE SEQUENCE [LARGE SCALE GENOMIC DNA]</scope>
</reference>
<keyword evidence="2" id="KW-0732">Signal</keyword>
<proteinExistence type="predicted"/>
<comment type="caution">
    <text evidence="3">The sequence shown here is derived from an EMBL/GenBank/DDBJ whole genome shotgun (WGS) entry which is preliminary data.</text>
</comment>
<evidence type="ECO:0000256" key="1">
    <source>
        <dbReference type="SAM" id="MobiDB-lite"/>
    </source>
</evidence>
<gene>
    <name evidence="3" type="ORF">EVAR_76303_1</name>
</gene>
<dbReference type="EMBL" id="BGZK01000203">
    <property type="protein sequence ID" value="GBP28208.1"/>
    <property type="molecule type" value="Genomic_DNA"/>
</dbReference>
<feature type="chain" id="PRO_5020034965" description="Secreted protein" evidence="2">
    <location>
        <begin position="16"/>
        <end position="213"/>
    </location>
</feature>
<dbReference type="AlphaFoldDB" id="A0A4C1UP39"/>
<feature type="signal peptide" evidence="2">
    <location>
        <begin position="1"/>
        <end position="15"/>
    </location>
</feature>
<accession>A0A4C1UP39</accession>